<dbReference type="SUPFAM" id="SSF48452">
    <property type="entry name" value="TPR-like"/>
    <property type="match status" value="1"/>
</dbReference>
<comment type="subcellular location">
    <subcellularLocation>
        <location evidence="1">Cell outer membrane</location>
    </subcellularLocation>
</comment>
<evidence type="ECO:0000256" key="5">
    <source>
        <dbReference type="ARBA" id="ARBA00023237"/>
    </source>
</evidence>
<feature type="domain" description="SusD-like N-terminal" evidence="7">
    <location>
        <begin position="112"/>
        <end position="201"/>
    </location>
</feature>
<dbReference type="AlphaFoldDB" id="A0A7G1HW52"/>
<reference evidence="9" key="1">
    <citation type="submission" date="2020-07" db="EMBL/GenBank/DDBJ databases">
        <title>Complete genome sequencing of Coprobacter sp. strain 2CBH44.</title>
        <authorList>
            <person name="Sakamoto M."/>
            <person name="Murakami T."/>
            <person name="Mori H."/>
        </authorList>
    </citation>
    <scope>NUCLEOTIDE SEQUENCE [LARGE SCALE GENOMIC DNA]</scope>
    <source>
        <strain evidence="9">2CBH44</strain>
    </source>
</reference>
<organism evidence="8 9">
    <name type="scientific">Coprobacter secundus subsp. similis</name>
    <dbReference type="NCBI Taxonomy" id="2751153"/>
    <lineage>
        <taxon>Bacteria</taxon>
        <taxon>Pseudomonadati</taxon>
        <taxon>Bacteroidota</taxon>
        <taxon>Bacteroidia</taxon>
        <taxon>Bacteroidales</taxon>
        <taxon>Barnesiellaceae</taxon>
        <taxon>Coprobacter</taxon>
    </lineage>
</organism>
<keyword evidence="5" id="KW-0998">Cell outer membrane</keyword>
<evidence type="ECO:0000313" key="8">
    <source>
        <dbReference type="EMBL" id="BCI63263.1"/>
    </source>
</evidence>
<evidence type="ECO:0000256" key="1">
    <source>
        <dbReference type="ARBA" id="ARBA00004442"/>
    </source>
</evidence>
<evidence type="ECO:0000259" key="7">
    <source>
        <dbReference type="Pfam" id="PF14322"/>
    </source>
</evidence>
<keyword evidence="4" id="KW-0472">Membrane</keyword>
<dbReference type="PROSITE" id="PS51257">
    <property type="entry name" value="PROKAR_LIPOPROTEIN"/>
    <property type="match status" value="1"/>
</dbReference>
<keyword evidence="9" id="KW-1185">Reference proteome</keyword>
<evidence type="ECO:0000256" key="3">
    <source>
        <dbReference type="ARBA" id="ARBA00022729"/>
    </source>
</evidence>
<evidence type="ECO:0000256" key="4">
    <source>
        <dbReference type="ARBA" id="ARBA00023136"/>
    </source>
</evidence>
<evidence type="ECO:0000313" key="9">
    <source>
        <dbReference type="Proteomes" id="UP000594042"/>
    </source>
</evidence>
<dbReference type="GO" id="GO:0009279">
    <property type="term" value="C:cell outer membrane"/>
    <property type="evidence" value="ECO:0007669"/>
    <property type="project" value="UniProtKB-SubCell"/>
</dbReference>
<evidence type="ECO:0008006" key="10">
    <source>
        <dbReference type="Google" id="ProtNLM"/>
    </source>
</evidence>
<dbReference type="InterPro" id="IPR011990">
    <property type="entry name" value="TPR-like_helical_dom_sf"/>
</dbReference>
<dbReference type="Proteomes" id="UP000594042">
    <property type="component" value="Chromosome"/>
</dbReference>
<proteinExistence type="inferred from homology"/>
<name>A0A7G1HW52_9BACT</name>
<dbReference type="KEGG" id="copr:Cop2CBH44_16160"/>
<dbReference type="Pfam" id="PF14322">
    <property type="entry name" value="SusD-like_3"/>
    <property type="match status" value="1"/>
</dbReference>
<accession>A0A7G1HW52</accession>
<protein>
    <recommendedName>
        <fullName evidence="10">RagB/SusD family nutrient uptake outer membrane protein</fullName>
    </recommendedName>
</protein>
<comment type="similarity">
    <text evidence="2">Belongs to the SusD family.</text>
</comment>
<dbReference type="RefSeq" id="WP_021932011.1">
    <property type="nucleotide sequence ID" value="NZ_AP023322.1"/>
</dbReference>
<dbReference type="InterPro" id="IPR033985">
    <property type="entry name" value="SusD-like_N"/>
</dbReference>
<sequence length="609" mass="71076">MRKINYSVIFFLMLLFIACDDKLDRFPLDSFAPENYFNNESELQTFSNQFYWLVPSAVAGYGENSDVILNHTMTPEMQGTRIVPNSGGGWDWGSLRNINLLLKYSYRCEDVDVREHYEGIARFFRAWFYFEKVKRFGDVPWYDKVLGSTDPELMKPRDSREFVMTKILEDLEFAIKKIPATKSTERITHWTALALKSRICLFEGTFRKYHQLGDWEKYLTQCVDASEKLMSSNQYRIYQNGAYPYRDLFASVSAIEDEVILARRYSKELKVYHDANFHLRGLTGGRAGMSKKIVDSYLMKDGSRFTEQEGWKTMQYYEEMQNRDPRLTQTVVNPGHIRVADKTKTVLAPDFNASISGYQIQKWDAGPDGDGWQQSYNDFIVFRIAEIYLNYAEAKAELGTLIQEDLNISIKKIRDRVGMPNIDMNQANSNPDPYLESPVTGYRNVTGPNKGVILEIRRERTIELACEGHRYYDIIRWKEGKVFEQEFYGMYFNSLDKGTGENRYGLYDMNDGQIGYEDEDYVDICIYSGKQPSDNEISETTIILFFYKLNELFRLENGVDGGRIICHDLKDNPRKWDEEKDYLYPIPVQERLLNHNLTQNPGWNDGLSF</sequence>
<dbReference type="Gene3D" id="1.25.40.390">
    <property type="match status" value="1"/>
</dbReference>
<gene>
    <name evidence="8" type="ORF">Cop2CBH44_16160</name>
</gene>
<dbReference type="InterPro" id="IPR012944">
    <property type="entry name" value="SusD_RagB_dom"/>
</dbReference>
<evidence type="ECO:0000256" key="2">
    <source>
        <dbReference type="ARBA" id="ARBA00006275"/>
    </source>
</evidence>
<feature type="domain" description="RagB/SusD" evidence="6">
    <location>
        <begin position="281"/>
        <end position="603"/>
    </location>
</feature>
<keyword evidence="3" id="KW-0732">Signal</keyword>
<evidence type="ECO:0000259" key="6">
    <source>
        <dbReference type="Pfam" id="PF07980"/>
    </source>
</evidence>
<dbReference type="Pfam" id="PF07980">
    <property type="entry name" value="SusD_RagB"/>
    <property type="match status" value="1"/>
</dbReference>
<dbReference type="EMBL" id="AP023322">
    <property type="protein sequence ID" value="BCI63263.1"/>
    <property type="molecule type" value="Genomic_DNA"/>
</dbReference>